<dbReference type="InterPro" id="IPR036259">
    <property type="entry name" value="MFS_trans_sf"/>
</dbReference>
<dbReference type="Proteomes" id="UP000264719">
    <property type="component" value="Unassembled WGS sequence"/>
</dbReference>
<keyword evidence="1" id="KW-1133">Transmembrane helix</keyword>
<keyword evidence="1" id="KW-0812">Transmembrane</keyword>
<reference evidence="2 3" key="1">
    <citation type="journal article" date="2018" name="Nat. Biotechnol.">
        <title>A standardized bacterial taxonomy based on genome phylogeny substantially revises the tree of life.</title>
        <authorList>
            <person name="Parks D.H."/>
            <person name="Chuvochina M."/>
            <person name="Waite D.W."/>
            <person name="Rinke C."/>
            <person name="Skarshewski A."/>
            <person name="Chaumeil P.A."/>
            <person name="Hugenholtz P."/>
        </authorList>
    </citation>
    <scope>NUCLEOTIDE SEQUENCE [LARGE SCALE GENOMIC DNA]</scope>
    <source>
        <strain evidence="2">UBA9169</strain>
    </source>
</reference>
<gene>
    <name evidence="2" type="ORF">DCS45_18970</name>
</gene>
<dbReference type="AlphaFoldDB" id="A0A348WHC6"/>
<feature type="non-terminal residue" evidence="2">
    <location>
        <position position="62"/>
    </location>
</feature>
<feature type="transmembrane region" description="Helical" evidence="1">
    <location>
        <begin position="9"/>
        <end position="31"/>
    </location>
</feature>
<evidence type="ECO:0000313" key="2">
    <source>
        <dbReference type="EMBL" id="HAR53938.1"/>
    </source>
</evidence>
<proteinExistence type="predicted"/>
<comment type="caution">
    <text evidence="2">The sequence shown here is derived from an EMBL/GenBank/DDBJ whole genome shotgun (WGS) entry which is preliminary data.</text>
</comment>
<evidence type="ECO:0000256" key="1">
    <source>
        <dbReference type="SAM" id="Phobius"/>
    </source>
</evidence>
<keyword evidence="1" id="KW-0472">Membrane</keyword>
<accession>A0A348WHC6</accession>
<evidence type="ECO:0000313" key="3">
    <source>
        <dbReference type="Proteomes" id="UP000264719"/>
    </source>
</evidence>
<dbReference type="SUPFAM" id="SSF103473">
    <property type="entry name" value="MFS general substrate transporter"/>
    <property type="match status" value="1"/>
</dbReference>
<name>A0A348WHC6_9RHOB</name>
<protein>
    <submittedName>
        <fullName evidence="2">MFS transporter</fullName>
    </submittedName>
</protein>
<sequence length="62" mass="6551">MKRALIDNWALFLGMLGLMVANGLLVTLLSIRGAELGFSSLTISIMQACYPLGALIGTITVP</sequence>
<organism evidence="2 3">
    <name type="scientific">Roseovarius nubinhibens</name>
    <dbReference type="NCBI Taxonomy" id="314263"/>
    <lineage>
        <taxon>Bacteria</taxon>
        <taxon>Pseudomonadati</taxon>
        <taxon>Pseudomonadota</taxon>
        <taxon>Alphaproteobacteria</taxon>
        <taxon>Rhodobacterales</taxon>
        <taxon>Roseobacteraceae</taxon>
        <taxon>Roseovarius</taxon>
    </lineage>
</organism>
<dbReference type="EMBL" id="DMVW01000181">
    <property type="protein sequence ID" value="HAR53938.1"/>
    <property type="molecule type" value="Genomic_DNA"/>
</dbReference>